<evidence type="ECO:0000256" key="5">
    <source>
        <dbReference type="SAM" id="Phobius"/>
    </source>
</evidence>
<dbReference type="GO" id="GO:0016020">
    <property type="term" value="C:membrane"/>
    <property type="evidence" value="ECO:0007669"/>
    <property type="project" value="UniProtKB-SubCell"/>
</dbReference>
<feature type="transmembrane region" description="Helical" evidence="5">
    <location>
        <begin position="93"/>
        <end position="113"/>
    </location>
</feature>
<evidence type="ECO:0000256" key="2">
    <source>
        <dbReference type="ARBA" id="ARBA00022692"/>
    </source>
</evidence>
<evidence type="ECO:0000259" key="6">
    <source>
        <dbReference type="Pfam" id="PF04932"/>
    </source>
</evidence>
<evidence type="ECO:0000256" key="4">
    <source>
        <dbReference type="ARBA" id="ARBA00023136"/>
    </source>
</evidence>
<dbReference type="GO" id="GO:0016874">
    <property type="term" value="F:ligase activity"/>
    <property type="evidence" value="ECO:0007669"/>
    <property type="project" value="UniProtKB-KW"/>
</dbReference>
<feature type="domain" description="O-antigen ligase-related" evidence="6">
    <location>
        <begin position="204"/>
        <end position="369"/>
    </location>
</feature>
<comment type="caution">
    <text evidence="7">The sequence shown here is derived from an EMBL/GenBank/DDBJ whole genome shotgun (WGS) entry which is preliminary data.</text>
</comment>
<dbReference type="Proteomes" id="UP000592294">
    <property type="component" value="Unassembled WGS sequence"/>
</dbReference>
<dbReference type="InterPro" id="IPR007016">
    <property type="entry name" value="O-antigen_ligase-rel_domated"/>
</dbReference>
<feature type="transmembrane region" description="Helical" evidence="5">
    <location>
        <begin position="65"/>
        <end position="87"/>
    </location>
</feature>
<keyword evidence="2 5" id="KW-0812">Transmembrane</keyword>
<feature type="transmembrane region" description="Helical" evidence="5">
    <location>
        <begin position="396"/>
        <end position="414"/>
    </location>
</feature>
<feature type="transmembrane region" description="Helical" evidence="5">
    <location>
        <begin position="20"/>
        <end position="53"/>
    </location>
</feature>
<proteinExistence type="predicted"/>
<keyword evidence="7" id="KW-0436">Ligase</keyword>
<feature type="transmembrane region" description="Helical" evidence="5">
    <location>
        <begin position="195"/>
        <end position="214"/>
    </location>
</feature>
<feature type="transmembrane region" description="Helical" evidence="5">
    <location>
        <begin position="220"/>
        <end position="238"/>
    </location>
</feature>
<evidence type="ECO:0000313" key="7">
    <source>
        <dbReference type="EMBL" id="NVZ10237.1"/>
    </source>
</evidence>
<organism evidence="7 8">
    <name type="scientific">Allochromatium humboldtianum</name>
    <dbReference type="NCBI Taxonomy" id="504901"/>
    <lineage>
        <taxon>Bacteria</taxon>
        <taxon>Pseudomonadati</taxon>
        <taxon>Pseudomonadota</taxon>
        <taxon>Gammaproteobacteria</taxon>
        <taxon>Chromatiales</taxon>
        <taxon>Chromatiaceae</taxon>
        <taxon>Allochromatium</taxon>
    </lineage>
</organism>
<evidence type="ECO:0000256" key="1">
    <source>
        <dbReference type="ARBA" id="ARBA00004141"/>
    </source>
</evidence>
<feature type="transmembrane region" description="Helical" evidence="5">
    <location>
        <begin position="357"/>
        <end position="376"/>
    </location>
</feature>
<dbReference type="Pfam" id="PF04932">
    <property type="entry name" value="Wzy_C"/>
    <property type="match status" value="1"/>
</dbReference>
<dbReference type="PANTHER" id="PTHR37422">
    <property type="entry name" value="TEICHURONIC ACID BIOSYNTHESIS PROTEIN TUAE"/>
    <property type="match status" value="1"/>
</dbReference>
<dbReference type="RefSeq" id="WP_176976978.1">
    <property type="nucleotide sequence ID" value="NZ_JABZEO010000008.1"/>
</dbReference>
<dbReference type="InterPro" id="IPR051533">
    <property type="entry name" value="WaaL-like"/>
</dbReference>
<comment type="subcellular location">
    <subcellularLocation>
        <location evidence="1">Membrane</location>
        <topology evidence="1">Multi-pass membrane protein</topology>
    </subcellularLocation>
</comment>
<name>A0A850RFR9_9GAMM</name>
<keyword evidence="4 5" id="KW-0472">Membrane</keyword>
<evidence type="ECO:0000313" key="8">
    <source>
        <dbReference type="Proteomes" id="UP000592294"/>
    </source>
</evidence>
<reference evidence="7 8" key="1">
    <citation type="submission" date="2020-06" db="EMBL/GenBank/DDBJ databases">
        <title>Whole-genome sequence of Allochromatium humboldtianum DSM 21881, type strain.</title>
        <authorList>
            <person name="Kyndt J.A."/>
            <person name="Meyer T.E."/>
        </authorList>
    </citation>
    <scope>NUCLEOTIDE SEQUENCE [LARGE SCALE GENOMIC DNA]</scope>
    <source>
        <strain evidence="7 8">DSM 21881</strain>
    </source>
</reference>
<feature type="transmembrane region" description="Helical" evidence="5">
    <location>
        <begin position="420"/>
        <end position="437"/>
    </location>
</feature>
<feature type="transmembrane region" description="Helical" evidence="5">
    <location>
        <begin position="162"/>
        <end position="183"/>
    </location>
</feature>
<sequence length="455" mass="50236">MSSTLDRSLPLVPPDGVERLGLFGLYLFAAFAWLGTTPATLGLALLTLAFVLHRPDWRALGRDPVARLSLILIGFLIVHSLVLALSAPSAERAATILGGGGDWLKLMLFIPLAHWCVGRPERVRGLLLLAALGFTLAVLRKIDWANFGLEFFSTRFESYLPAIAFGMFTGLGALGLIVLRQAFWGRFASGWPRRLGMTLWALWLLFMLEGLLLSQSRGSWLAFLGALALLIVLEWRAHSAATGAWIRRQGYRLILPVVGLALLGGLLVQTEIVQKRFTEHTGTVLEIVRGETSAVESDPVGLRFKALLFARDTWSERPWFGWGAGTSRELIANSGRPEALFDYDHWLPHLHNTYAEILVQFGLVGLILIAALVWTLARSGFRAGRAGRLPADLGRFYLAALVFVLIWCLFNYRVVRTDWMFFWILVAGTLYGLGRGADTPSPDAQAQAGNPMASR</sequence>
<dbReference type="AlphaFoldDB" id="A0A850RFR9"/>
<accession>A0A850RFR9</accession>
<dbReference type="PANTHER" id="PTHR37422:SF23">
    <property type="entry name" value="TEICHURONIC ACID BIOSYNTHESIS PROTEIN TUAE"/>
    <property type="match status" value="1"/>
</dbReference>
<feature type="transmembrane region" description="Helical" evidence="5">
    <location>
        <begin position="250"/>
        <end position="268"/>
    </location>
</feature>
<feature type="transmembrane region" description="Helical" evidence="5">
    <location>
        <begin position="125"/>
        <end position="142"/>
    </location>
</feature>
<keyword evidence="3 5" id="KW-1133">Transmembrane helix</keyword>
<protein>
    <submittedName>
        <fullName evidence="7">O-antigen ligase family protein</fullName>
    </submittedName>
</protein>
<evidence type="ECO:0000256" key="3">
    <source>
        <dbReference type="ARBA" id="ARBA00022989"/>
    </source>
</evidence>
<dbReference type="EMBL" id="JABZEO010000008">
    <property type="protein sequence ID" value="NVZ10237.1"/>
    <property type="molecule type" value="Genomic_DNA"/>
</dbReference>
<keyword evidence="8" id="KW-1185">Reference proteome</keyword>
<gene>
    <name evidence="7" type="ORF">HW932_13295</name>
</gene>